<proteinExistence type="predicted"/>
<dbReference type="RefSeq" id="XP_025548432.1">
    <property type="nucleotide sequence ID" value="XM_025699232.1"/>
</dbReference>
<dbReference type="Proteomes" id="UP000248961">
    <property type="component" value="Unassembled WGS sequence"/>
</dbReference>
<dbReference type="OrthoDB" id="5402897at2759"/>
<protein>
    <submittedName>
        <fullName evidence="1">Uncharacterized protein</fullName>
    </submittedName>
</protein>
<evidence type="ECO:0000313" key="2">
    <source>
        <dbReference type="Proteomes" id="UP000248961"/>
    </source>
</evidence>
<dbReference type="AlphaFoldDB" id="A0A395HQZ9"/>
<name>A0A395HQZ9_ASPHC</name>
<organism evidence="1 2">
    <name type="scientific">Aspergillus homomorphus (strain CBS 101889)</name>
    <dbReference type="NCBI Taxonomy" id="1450537"/>
    <lineage>
        <taxon>Eukaryota</taxon>
        <taxon>Fungi</taxon>
        <taxon>Dikarya</taxon>
        <taxon>Ascomycota</taxon>
        <taxon>Pezizomycotina</taxon>
        <taxon>Eurotiomycetes</taxon>
        <taxon>Eurotiomycetidae</taxon>
        <taxon>Eurotiales</taxon>
        <taxon>Aspergillaceae</taxon>
        <taxon>Aspergillus</taxon>
        <taxon>Aspergillus subgen. Circumdati</taxon>
    </lineage>
</organism>
<keyword evidence="2" id="KW-1185">Reference proteome</keyword>
<dbReference type="EMBL" id="KZ824305">
    <property type="protein sequence ID" value="RAL09278.1"/>
    <property type="molecule type" value="Genomic_DNA"/>
</dbReference>
<sequence length="160" mass="17230">MILGFLGNINIAVRLMRKTYPDAQLYEVKATDLSPRPTATTSLTAVFRVGDGDSNATALISTGDRMWGEWGDVEFIPESWLGGAVIPWPIEMDVDEADALLRDAGFTGRYTVVTLRWPLCSGLDGPGYVFEVGRENVFVGARDGTVFVGGSGLRGGRLGV</sequence>
<reference evidence="1 2" key="1">
    <citation type="submission" date="2018-02" db="EMBL/GenBank/DDBJ databases">
        <title>The genomes of Aspergillus section Nigri reveals drivers in fungal speciation.</title>
        <authorList>
            <consortium name="DOE Joint Genome Institute"/>
            <person name="Vesth T.C."/>
            <person name="Nybo J."/>
            <person name="Theobald S."/>
            <person name="Brandl J."/>
            <person name="Frisvad J.C."/>
            <person name="Nielsen K.F."/>
            <person name="Lyhne E.K."/>
            <person name="Kogle M.E."/>
            <person name="Kuo A."/>
            <person name="Riley R."/>
            <person name="Clum A."/>
            <person name="Nolan M."/>
            <person name="Lipzen A."/>
            <person name="Salamov A."/>
            <person name="Henrissat B."/>
            <person name="Wiebenga A."/>
            <person name="De vries R.P."/>
            <person name="Grigoriev I.V."/>
            <person name="Mortensen U.H."/>
            <person name="Andersen M.R."/>
            <person name="Baker S.E."/>
        </authorList>
    </citation>
    <scope>NUCLEOTIDE SEQUENCE [LARGE SCALE GENOMIC DNA]</scope>
    <source>
        <strain evidence="1 2">CBS 101889</strain>
    </source>
</reference>
<dbReference type="GeneID" id="37203521"/>
<dbReference type="VEuPathDB" id="FungiDB:BO97DRAFT_458445"/>
<evidence type="ECO:0000313" key="1">
    <source>
        <dbReference type="EMBL" id="RAL09278.1"/>
    </source>
</evidence>
<gene>
    <name evidence="1" type="ORF">BO97DRAFT_458445</name>
</gene>
<accession>A0A395HQZ9</accession>